<dbReference type="EMBL" id="GBHO01014775">
    <property type="protein sequence ID" value="JAG28829.1"/>
    <property type="molecule type" value="Transcribed_RNA"/>
</dbReference>
<name>A0A0A9Y9F5_LYGHE</name>
<accession>A0A0A9Y9F5</accession>
<feature type="transmembrane region" description="Helical" evidence="1">
    <location>
        <begin position="31"/>
        <end position="54"/>
    </location>
</feature>
<evidence type="ECO:0000256" key="1">
    <source>
        <dbReference type="SAM" id="Phobius"/>
    </source>
</evidence>
<proteinExistence type="predicted"/>
<sequence>MTIVAVVVLTLSVTGTIGIFRPSILVTEIFAVLSFVFGHLIFSIVVSWYLLIFLDTYLSGRFLSDDLGRKHDKPESNIYQDDLLNNYFKLLIAVSLVLMSAGAITTKLLIQTRKNQGYVDVYAENAPQ</sequence>
<protein>
    <submittedName>
        <fullName evidence="2">Solute carrier family 22 member 25</fullName>
    </submittedName>
</protein>
<reference evidence="2" key="2">
    <citation type="submission" date="2014-07" db="EMBL/GenBank/DDBJ databases">
        <authorList>
            <person name="Hull J."/>
        </authorList>
    </citation>
    <scope>NUCLEOTIDE SEQUENCE</scope>
</reference>
<dbReference type="AlphaFoldDB" id="A0A0A9Y9F5"/>
<gene>
    <name evidence="2" type="primary">SLC22A25</name>
    <name evidence="2" type="ORF">CM83_100760</name>
</gene>
<evidence type="ECO:0000313" key="3">
    <source>
        <dbReference type="EMBL" id="JAG54175.1"/>
    </source>
</evidence>
<reference evidence="2" key="1">
    <citation type="journal article" date="2014" name="PLoS ONE">
        <title>Transcriptome-Based Identification of ABC Transporters in the Western Tarnished Plant Bug Lygus hesperus.</title>
        <authorList>
            <person name="Hull J.J."/>
            <person name="Chaney K."/>
            <person name="Geib S.M."/>
            <person name="Fabrick J.A."/>
            <person name="Brent C.S."/>
            <person name="Walsh D."/>
            <person name="Lavine L.C."/>
        </authorList>
    </citation>
    <scope>NUCLEOTIDE SEQUENCE</scope>
</reference>
<organism evidence="2">
    <name type="scientific">Lygus hesperus</name>
    <name type="common">Western plant bug</name>
    <dbReference type="NCBI Taxonomy" id="30085"/>
    <lineage>
        <taxon>Eukaryota</taxon>
        <taxon>Metazoa</taxon>
        <taxon>Ecdysozoa</taxon>
        <taxon>Arthropoda</taxon>
        <taxon>Hexapoda</taxon>
        <taxon>Insecta</taxon>
        <taxon>Pterygota</taxon>
        <taxon>Neoptera</taxon>
        <taxon>Paraneoptera</taxon>
        <taxon>Hemiptera</taxon>
        <taxon>Heteroptera</taxon>
        <taxon>Panheteroptera</taxon>
        <taxon>Cimicomorpha</taxon>
        <taxon>Miridae</taxon>
        <taxon>Mirini</taxon>
        <taxon>Lygus</taxon>
    </lineage>
</organism>
<reference evidence="3" key="3">
    <citation type="submission" date="2014-09" db="EMBL/GenBank/DDBJ databases">
        <authorList>
            <person name="Magalhaes I.L.F."/>
            <person name="Oliveira U."/>
            <person name="Santos F.R."/>
            <person name="Vidigal T.H.D.A."/>
            <person name="Brescovit A.D."/>
            <person name="Santos A.J."/>
        </authorList>
    </citation>
    <scope>NUCLEOTIDE SEQUENCE</scope>
</reference>
<feature type="transmembrane region" description="Helical" evidence="1">
    <location>
        <begin position="90"/>
        <end position="110"/>
    </location>
</feature>
<keyword evidence="1" id="KW-0812">Transmembrane</keyword>
<keyword evidence="1" id="KW-0472">Membrane</keyword>
<evidence type="ECO:0000313" key="2">
    <source>
        <dbReference type="EMBL" id="JAG28829.1"/>
    </source>
</evidence>
<dbReference type="EMBL" id="GBRD01011649">
    <property type="protein sequence ID" value="JAG54175.1"/>
    <property type="molecule type" value="Transcribed_RNA"/>
</dbReference>
<keyword evidence="1" id="KW-1133">Transmembrane helix</keyword>